<dbReference type="AlphaFoldDB" id="A0A1M6RYY5"/>
<name>A0A1M6RYY5_9FIRM</name>
<keyword evidence="2" id="KW-1185">Reference proteome</keyword>
<gene>
    <name evidence="1" type="ORF">SAMN02745243_02809</name>
</gene>
<reference evidence="1 2" key="1">
    <citation type="submission" date="2016-11" db="EMBL/GenBank/DDBJ databases">
        <authorList>
            <person name="Jaros S."/>
            <person name="Januszkiewicz K."/>
            <person name="Wedrychowicz H."/>
        </authorList>
    </citation>
    <scope>NUCLEOTIDE SEQUENCE [LARGE SCALE GENOMIC DNA]</scope>
    <source>
        <strain evidence="1 2">DSM 15480</strain>
    </source>
</reference>
<organism evidence="1 2">
    <name type="scientific">Hespellia stercorisuis DSM 15480</name>
    <dbReference type="NCBI Taxonomy" id="1121950"/>
    <lineage>
        <taxon>Bacteria</taxon>
        <taxon>Bacillati</taxon>
        <taxon>Bacillota</taxon>
        <taxon>Clostridia</taxon>
        <taxon>Lachnospirales</taxon>
        <taxon>Lachnospiraceae</taxon>
        <taxon>Hespellia</taxon>
    </lineage>
</organism>
<evidence type="ECO:0000313" key="2">
    <source>
        <dbReference type="Proteomes" id="UP000184301"/>
    </source>
</evidence>
<evidence type="ECO:0000313" key="1">
    <source>
        <dbReference type="EMBL" id="SHK37630.1"/>
    </source>
</evidence>
<dbReference type="RefSeq" id="WP_073111551.1">
    <property type="nucleotide sequence ID" value="NZ_FQZY01000045.1"/>
</dbReference>
<accession>A0A1M6RYY5</accession>
<dbReference type="Proteomes" id="UP000184301">
    <property type="component" value="Unassembled WGS sequence"/>
</dbReference>
<sequence length="75" mass="8417">MSCLFFSGKEMVGVFCINRFGKLELRKYDTDPVVTFSNKHRFSSSILDFITRYTAVGKRDGSGSYPVKLAPVSGR</sequence>
<dbReference type="EMBL" id="FQZY01000045">
    <property type="protein sequence ID" value="SHK37630.1"/>
    <property type="molecule type" value="Genomic_DNA"/>
</dbReference>
<protein>
    <submittedName>
        <fullName evidence="1">Uncharacterized protein</fullName>
    </submittedName>
</protein>
<proteinExistence type="predicted"/>